<accession>A0A7I7SM50</accession>
<keyword evidence="2" id="KW-0732">Signal</keyword>
<dbReference type="EMBL" id="AP022595">
    <property type="protein sequence ID" value="BBY58064.1"/>
    <property type="molecule type" value="Genomic_DNA"/>
</dbReference>
<evidence type="ECO:0000313" key="4">
    <source>
        <dbReference type="Proteomes" id="UP000466445"/>
    </source>
</evidence>
<feature type="region of interest" description="Disordered" evidence="1">
    <location>
        <begin position="142"/>
        <end position="201"/>
    </location>
</feature>
<name>A0A7I7SM50_9MYCO</name>
<organism evidence="3 4">
    <name type="scientific">Mycolicibacterium sarraceniae</name>
    <dbReference type="NCBI Taxonomy" id="1534348"/>
    <lineage>
        <taxon>Bacteria</taxon>
        <taxon>Bacillati</taxon>
        <taxon>Actinomycetota</taxon>
        <taxon>Actinomycetes</taxon>
        <taxon>Mycobacteriales</taxon>
        <taxon>Mycobacteriaceae</taxon>
        <taxon>Mycolicibacterium</taxon>
    </lineage>
</organism>
<protein>
    <recommendedName>
        <fullName evidence="5">Alanine and proline-rich secreted protein Apa</fullName>
    </recommendedName>
</protein>
<feature type="chain" id="PRO_5029518910" description="Alanine and proline-rich secreted protein Apa" evidence="2">
    <location>
        <begin position="31"/>
        <end position="201"/>
    </location>
</feature>
<dbReference type="Proteomes" id="UP000466445">
    <property type="component" value="Chromosome"/>
</dbReference>
<evidence type="ECO:0000256" key="2">
    <source>
        <dbReference type="SAM" id="SignalP"/>
    </source>
</evidence>
<feature type="signal peptide" evidence="2">
    <location>
        <begin position="1"/>
        <end position="30"/>
    </location>
</feature>
<dbReference type="AlphaFoldDB" id="A0A7I7SM50"/>
<proteinExistence type="predicted"/>
<evidence type="ECO:0000256" key="1">
    <source>
        <dbReference type="SAM" id="MobiDB-lite"/>
    </source>
</evidence>
<sequence length="201" mass="19542">MSLRHTSLRVMATVSLSLGALFAPGGTASAAPQPADQGADLQTYLDSLTGAYDKTIGRSVDEARQTAQDQAAQNIGLAIGVPIANGAIGGTTAVAGSVGSALVFSAFQGGKNPFAGLTAASVPSALSAAAVPAAPALPPPPAVGPPPALGPLPPPPMIGPPPLPGPPALPPPPWIPFLPGSPPLPGPPPLPPPPALPPPPF</sequence>
<evidence type="ECO:0008006" key="5">
    <source>
        <dbReference type="Google" id="ProtNLM"/>
    </source>
</evidence>
<evidence type="ECO:0000313" key="3">
    <source>
        <dbReference type="EMBL" id="BBY58064.1"/>
    </source>
</evidence>
<gene>
    <name evidence="3" type="ORF">MSAR_12000</name>
</gene>
<dbReference type="RefSeq" id="WP_179965089.1">
    <property type="nucleotide sequence ID" value="NZ_AP022595.1"/>
</dbReference>
<dbReference type="KEGG" id="msar:MSAR_12000"/>
<keyword evidence="4" id="KW-1185">Reference proteome</keyword>
<reference evidence="3 4" key="1">
    <citation type="journal article" date="2019" name="Emerg. Microbes Infect.">
        <title>Comprehensive subspecies identification of 175 nontuberculous mycobacteria species based on 7547 genomic profiles.</title>
        <authorList>
            <person name="Matsumoto Y."/>
            <person name="Kinjo T."/>
            <person name="Motooka D."/>
            <person name="Nabeya D."/>
            <person name="Jung N."/>
            <person name="Uechi K."/>
            <person name="Horii T."/>
            <person name="Iida T."/>
            <person name="Fujita J."/>
            <person name="Nakamura S."/>
        </authorList>
    </citation>
    <scope>NUCLEOTIDE SEQUENCE [LARGE SCALE GENOMIC DNA]</scope>
    <source>
        <strain evidence="3 4">JCM 30395</strain>
    </source>
</reference>